<dbReference type="PANTHER" id="PTHR14741">
    <property type="entry name" value="S-ADENOSYLMETHIONINE-DEPENDENT METHYLTRANSFERASE RELATED"/>
    <property type="match status" value="1"/>
</dbReference>
<keyword evidence="10" id="KW-0805">Transcription regulation</keyword>
<name>A0ABD3W890_SINWO</name>
<dbReference type="GO" id="GO:0005730">
    <property type="term" value="C:nucleolus"/>
    <property type="evidence" value="ECO:0007669"/>
    <property type="project" value="UniProtKB-SubCell"/>
</dbReference>
<evidence type="ECO:0000256" key="8">
    <source>
        <dbReference type="ARBA" id="ARBA00022679"/>
    </source>
</evidence>
<keyword evidence="11" id="KW-0804">Transcription</keyword>
<keyword evidence="25" id="KW-1185">Reference proteome</keyword>
<dbReference type="InterPro" id="IPR029063">
    <property type="entry name" value="SAM-dependent_MTases_sf"/>
</dbReference>
<evidence type="ECO:0000256" key="6">
    <source>
        <dbReference type="ARBA" id="ARBA00022553"/>
    </source>
</evidence>
<evidence type="ECO:0000256" key="3">
    <source>
        <dbReference type="ARBA" id="ARBA00004604"/>
    </source>
</evidence>
<evidence type="ECO:0000256" key="22">
    <source>
        <dbReference type="ARBA" id="ARBA00081504"/>
    </source>
</evidence>
<comment type="caution">
    <text evidence="24">The sequence shown here is derived from an EMBL/GenBank/DDBJ whole genome shotgun (WGS) entry which is preliminary data.</text>
</comment>
<organism evidence="24 25">
    <name type="scientific">Sinanodonta woodiana</name>
    <name type="common">Chinese pond mussel</name>
    <name type="synonym">Anodonta woodiana</name>
    <dbReference type="NCBI Taxonomy" id="1069815"/>
    <lineage>
        <taxon>Eukaryota</taxon>
        <taxon>Metazoa</taxon>
        <taxon>Spiralia</taxon>
        <taxon>Lophotrochozoa</taxon>
        <taxon>Mollusca</taxon>
        <taxon>Bivalvia</taxon>
        <taxon>Autobranchia</taxon>
        <taxon>Heteroconchia</taxon>
        <taxon>Palaeoheterodonta</taxon>
        <taxon>Unionida</taxon>
        <taxon>Unionoidea</taxon>
        <taxon>Unionidae</taxon>
        <taxon>Unioninae</taxon>
        <taxon>Sinanodonta</taxon>
    </lineage>
</organism>
<dbReference type="Pfam" id="PF09445">
    <property type="entry name" value="Methyltransf_15"/>
    <property type="match status" value="1"/>
</dbReference>
<feature type="compositionally biased region" description="Polar residues" evidence="23">
    <location>
        <begin position="797"/>
        <end position="809"/>
    </location>
</feature>
<evidence type="ECO:0000256" key="9">
    <source>
        <dbReference type="ARBA" id="ARBA00022691"/>
    </source>
</evidence>
<evidence type="ECO:0000256" key="11">
    <source>
        <dbReference type="ARBA" id="ARBA00023163"/>
    </source>
</evidence>
<comment type="catalytic activity">
    <reaction evidence="15">
        <text>a 5'-end (N(7)-methyl 5'-triphosphoguanosine)-ribonucleoside in snoRNA + S-adenosyl-L-methionine = a 5'-end (N(2),N(7)-dimethyl 5'-triphosphoguanosine)-ribonucleoside in snoRNA + S-adenosyl-L-homocysteine + H(+)</text>
        <dbReference type="Rhea" id="RHEA:78475"/>
        <dbReference type="Rhea" id="RHEA-COMP:19086"/>
        <dbReference type="Rhea" id="RHEA-COMP:19088"/>
        <dbReference type="ChEBI" id="CHEBI:15378"/>
        <dbReference type="ChEBI" id="CHEBI:57856"/>
        <dbReference type="ChEBI" id="CHEBI:59789"/>
        <dbReference type="ChEBI" id="CHEBI:156461"/>
        <dbReference type="ChEBI" id="CHEBI:172880"/>
    </reaction>
    <physiologicalReaction direction="left-to-right" evidence="15">
        <dbReference type="Rhea" id="RHEA:78476"/>
    </physiologicalReaction>
</comment>
<evidence type="ECO:0000256" key="21">
    <source>
        <dbReference type="ARBA" id="ARBA00079339"/>
    </source>
</evidence>
<comment type="subunit">
    <text evidence="20">May form homooligomers. Interacts with CREBBP/CBP, EED/WAIT1, EP300/P300, NCOA6/PRIP, PPARBP/PBP and SMN.</text>
</comment>
<evidence type="ECO:0000256" key="17">
    <source>
        <dbReference type="ARBA" id="ARBA00049075"/>
    </source>
</evidence>
<feature type="region of interest" description="Disordered" evidence="23">
    <location>
        <begin position="298"/>
        <end position="340"/>
    </location>
</feature>
<keyword evidence="5" id="KW-0963">Cytoplasm</keyword>
<keyword evidence="9" id="KW-0949">S-adenosyl-L-methionine</keyword>
<evidence type="ECO:0000256" key="23">
    <source>
        <dbReference type="SAM" id="MobiDB-lite"/>
    </source>
</evidence>
<evidence type="ECO:0000256" key="12">
    <source>
        <dbReference type="ARBA" id="ARBA00023242"/>
    </source>
</evidence>
<reference evidence="24 25" key="1">
    <citation type="submission" date="2024-11" db="EMBL/GenBank/DDBJ databases">
        <title>Chromosome-level genome assembly of the freshwater bivalve Anodonta woodiana.</title>
        <authorList>
            <person name="Chen X."/>
        </authorList>
    </citation>
    <scope>NUCLEOTIDE SEQUENCE [LARGE SCALE GENOMIC DNA]</scope>
    <source>
        <strain evidence="24">MN2024</strain>
        <tissue evidence="24">Gills</tissue>
    </source>
</reference>
<dbReference type="Proteomes" id="UP001634394">
    <property type="component" value="Unassembled WGS sequence"/>
</dbReference>
<protein>
    <recommendedName>
        <fullName evidence="4">Trimethylguanosine synthase</fullName>
    </recommendedName>
    <alternativeName>
        <fullName evidence="18">Cap-specific guanine-N(2) methyltransferase</fullName>
    </alternativeName>
    <alternativeName>
        <fullName evidence="21">Nuclear receptor coactivator 6-interacting protein</fullName>
    </alternativeName>
    <alternativeName>
        <fullName evidence="22">PRIP-interacting protein with methyltransferase motif</fullName>
    </alternativeName>
</protein>
<feature type="compositionally biased region" description="Basic and acidic residues" evidence="23">
    <location>
        <begin position="322"/>
        <end position="340"/>
    </location>
</feature>
<evidence type="ECO:0000256" key="16">
    <source>
        <dbReference type="ARBA" id="ARBA00048763"/>
    </source>
</evidence>
<dbReference type="SUPFAM" id="SSF53335">
    <property type="entry name" value="S-adenosyl-L-methionine-dependent methyltransferases"/>
    <property type="match status" value="1"/>
</dbReference>
<evidence type="ECO:0000256" key="4">
    <source>
        <dbReference type="ARBA" id="ARBA00018517"/>
    </source>
</evidence>
<keyword evidence="8" id="KW-0808">Transferase</keyword>
<dbReference type="GO" id="GO:0008168">
    <property type="term" value="F:methyltransferase activity"/>
    <property type="evidence" value="ECO:0007669"/>
    <property type="project" value="UniProtKB-KW"/>
</dbReference>
<keyword evidence="7" id="KW-0489">Methyltransferase</keyword>
<dbReference type="FunFam" id="3.40.50.150:FF:000066">
    <property type="entry name" value="Trimethylguanosine synthase 1"/>
    <property type="match status" value="1"/>
</dbReference>
<dbReference type="CDD" id="cd02440">
    <property type="entry name" value="AdoMet_MTases"/>
    <property type="match status" value="1"/>
</dbReference>
<dbReference type="EMBL" id="JBJQND010000008">
    <property type="protein sequence ID" value="KAL3870114.1"/>
    <property type="molecule type" value="Genomic_DNA"/>
</dbReference>
<feature type="compositionally biased region" description="Basic and acidic residues" evidence="23">
    <location>
        <begin position="831"/>
        <end position="849"/>
    </location>
</feature>
<evidence type="ECO:0000256" key="10">
    <source>
        <dbReference type="ARBA" id="ARBA00023015"/>
    </source>
</evidence>
<dbReference type="Gene3D" id="3.40.50.150">
    <property type="entry name" value="Vaccinia Virus protein VP39"/>
    <property type="match status" value="1"/>
</dbReference>
<evidence type="ECO:0000256" key="18">
    <source>
        <dbReference type="ARBA" id="ARBA00049790"/>
    </source>
</evidence>
<proteinExistence type="inferred from homology"/>
<gene>
    <name evidence="24" type="ORF">ACJMK2_042726</name>
</gene>
<comment type="similarity">
    <text evidence="13">Belongs to the methyltransferase superfamily. Trimethylguanosine synthase family.</text>
</comment>
<evidence type="ECO:0000256" key="2">
    <source>
        <dbReference type="ARBA" id="ARBA00004496"/>
    </source>
</evidence>
<dbReference type="GO" id="GO:0005737">
    <property type="term" value="C:cytoplasm"/>
    <property type="evidence" value="ECO:0007669"/>
    <property type="project" value="UniProtKB-SubCell"/>
</dbReference>
<evidence type="ECO:0000256" key="13">
    <source>
        <dbReference type="ARBA" id="ARBA00025783"/>
    </source>
</evidence>
<comment type="function">
    <text evidence="19">Catalyzes the 2 serial methylation steps for the conversion of the 7-monomethylguanosine (m(7)G) caps of snRNAs and snoRNAs to a 2,2,7-trimethylguanosine (m(2,2,7)G) cap structure. The enzyme is specific for guanine, and N7 methylation must precede N2 methylation. Hypermethylation of the m7G cap of U snRNAs leads to their concentration in nuclear foci, their colocalization with coilin and the formation of canonical Cajal bodies (CBs). Plays a role in transcriptional regulation.</text>
</comment>
<keyword evidence="12" id="KW-0539">Nucleus</keyword>
<dbReference type="InterPro" id="IPR019012">
    <property type="entry name" value="RNA_cap_Gua-N2-MeTrfase"/>
</dbReference>
<comment type="catalytic activity">
    <reaction evidence="14">
        <text>a 5'-end (N(2),N(7)-dimethyl 5'-triphosphoguanosine)-ribonucleoside in snoRNA + S-adenosyl-L-methionine = a 5'-end (N(2),N(2),N(7)-trimethyl 5'-triphosphoguanosine)-ribonucleoside in snoRNA + S-adenosyl-L-homocysteine + H(+)</text>
        <dbReference type="Rhea" id="RHEA:78507"/>
        <dbReference type="Rhea" id="RHEA-COMP:19088"/>
        <dbReference type="Rhea" id="RHEA-COMP:19090"/>
        <dbReference type="ChEBI" id="CHEBI:15378"/>
        <dbReference type="ChEBI" id="CHEBI:57856"/>
        <dbReference type="ChEBI" id="CHEBI:59789"/>
        <dbReference type="ChEBI" id="CHEBI:167623"/>
        <dbReference type="ChEBI" id="CHEBI:172880"/>
    </reaction>
    <physiologicalReaction direction="left-to-right" evidence="14">
        <dbReference type="Rhea" id="RHEA:78508"/>
    </physiologicalReaction>
</comment>
<feature type="region of interest" description="Disordered" evidence="23">
    <location>
        <begin position="151"/>
        <end position="174"/>
    </location>
</feature>
<evidence type="ECO:0000256" key="1">
    <source>
        <dbReference type="ARBA" id="ARBA00004408"/>
    </source>
</evidence>
<comment type="subcellular location">
    <subcellularLocation>
        <location evidence="2">Cytoplasm</location>
    </subcellularLocation>
    <subcellularLocation>
        <location evidence="1">Nucleus</location>
        <location evidence="1">Cajal body</location>
    </subcellularLocation>
    <subcellularLocation>
        <location evidence="3">Nucleus</location>
        <location evidence="3">Nucleolus</location>
    </subcellularLocation>
</comment>
<dbReference type="PANTHER" id="PTHR14741:SF32">
    <property type="entry name" value="TRIMETHYLGUANOSINE SYNTHASE"/>
    <property type="match status" value="1"/>
</dbReference>
<evidence type="ECO:0000256" key="5">
    <source>
        <dbReference type="ARBA" id="ARBA00022490"/>
    </source>
</evidence>
<dbReference type="GO" id="GO:0015030">
    <property type="term" value="C:Cajal body"/>
    <property type="evidence" value="ECO:0007669"/>
    <property type="project" value="UniProtKB-SubCell"/>
</dbReference>
<accession>A0ABD3W890</accession>
<comment type="catalytic activity">
    <reaction evidence="16">
        <text>a 5'-end (N(2),N(7)-dimethyl 5'-triphosphoguanosine)-ribonucleoside in snRNA + S-adenosyl-L-methionine = a 5'-end (N(2),N(2),N(7)-trimethyl 5'-triphosphoguanosine)-ribonucleoside in snRNA + S-adenosyl-L-homocysteine + H(+)</text>
        <dbReference type="Rhea" id="RHEA:78479"/>
        <dbReference type="Rhea" id="RHEA-COMP:19087"/>
        <dbReference type="Rhea" id="RHEA-COMP:19089"/>
        <dbReference type="ChEBI" id="CHEBI:15378"/>
        <dbReference type="ChEBI" id="CHEBI:57856"/>
        <dbReference type="ChEBI" id="CHEBI:59789"/>
        <dbReference type="ChEBI" id="CHEBI:167623"/>
        <dbReference type="ChEBI" id="CHEBI:172880"/>
    </reaction>
    <physiologicalReaction direction="left-to-right" evidence="16">
        <dbReference type="Rhea" id="RHEA:78480"/>
    </physiologicalReaction>
</comment>
<feature type="region of interest" description="Disordered" evidence="23">
    <location>
        <begin position="790"/>
        <end position="849"/>
    </location>
</feature>
<evidence type="ECO:0000256" key="14">
    <source>
        <dbReference type="ARBA" id="ARBA00047418"/>
    </source>
</evidence>
<comment type="catalytic activity">
    <reaction evidence="17">
        <text>a 5'-end (N(7)-methyl 5'-triphosphoguanosine)-ribonucleoside in snRNA + S-adenosyl-L-methionine = a 5'-end (N(2),N(7)-dimethyl 5'-triphosphoguanosine)-ribonucleoside in snRNA + S-adenosyl-L-homocysteine + H(+)</text>
        <dbReference type="Rhea" id="RHEA:78471"/>
        <dbReference type="Rhea" id="RHEA-COMP:19085"/>
        <dbReference type="Rhea" id="RHEA-COMP:19087"/>
        <dbReference type="ChEBI" id="CHEBI:15378"/>
        <dbReference type="ChEBI" id="CHEBI:57856"/>
        <dbReference type="ChEBI" id="CHEBI:59789"/>
        <dbReference type="ChEBI" id="CHEBI:156461"/>
        <dbReference type="ChEBI" id="CHEBI:172880"/>
    </reaction>
    <physiologicalReaction direction="left-to-right" evidence="17">
        <dbReference type="Rhea" id="RHEA:78472"/>
    </physiologicalReaction>
</comment>
<evidence type="ECO:0000313" key="25">
    <source>
        <dbReference type="Proteomes" id="UP001634394"/>
    </source>
</evidence>
<evidence type="ECO:0000256" key="15">
    <source>
        <dbReference type="ARBA" id="ARBA00048740"/>
    </source>
</evidence>
<evidence type="ECO:0000313" key="24">
    <source>
        <dbReference type="EMBL" id="KAL3870114.1"/>
    </source>
</evidence>
<evidence type="ECO:0000256" key="7">
    <source>
        <dbReference type="ARBA" id="ARBA00022603"/>
    </source>
</evidence>
<evidence type="ECO:0000256" key="20">
    <source>
        <dbReference type="ARBA" id="ARBA00064494"/>
    </source>
</evidence>
<dbReference type="GO" id="GO:0032259">
    <property type="term" value="P:methylation"/>
    <property type="evidence" value="ECO:0007669"/>
    <property type="project" value="UniProtKB-KW"/>
</dbReference>
<keyword evidence="6" id="KW-0597">Phosphoprotein</keyword>
<sequence length="1293" mass="144943">MCFRWSYLAEISLFLVDGKESIVTHCHCTRAFIDDNELYKLGVYGKRVDSSDDEVTKDETDTEVYKNEKVDKEDDKKQNHTEAVETVTSVDVGEGIHEEMDEVGTTRYGVLDEEPSAEEADTEEEEDGLTQEELAELEMMKQMGLPIAFKNAEKMSKNNGGKTQKRNKEKKRYKESYEFSAEDQTYLGDSTDQGHCVDGEAYSLEGEHSIHCEQSEALFSAEEGELAINHLRMMNFDLVWEDYWGKYGEYLVWEGWVSKYPDQIDFDKIEAVPAIVEVEVESEIIDSGMHYGISLATTEEDGLSPPKVDVKENLHTDGLSTENKEAEDSDIRDKPSPDSEIKNLALPGIIEAHVNDSSGNELGTKRTDQCVSEVDQTNVGIAACSRTLENCNNENINNSYIYESGESKVDKKRNDEEIKIDCDKCCDETDPNCSGNICNVKSSISQSDVNTGDSMRQTSEADKLPCTDSSDEYTQCSGKSLISGSHLCDDKLPCTDPSDEYTQCSGKSLISGSHLCDGKQKGQGLVSDSCKCIEEQIFTCNANVSEKNYSSPNFMNISKANIIGQLQNRLEVCEDSFGAIRGNNEEEDAGNMARNKTDVVDMMHTYAASVSGSHGDSGPVAIAVDLGDGGPPDGHVSNETIEHDTPQEGENFDRVWESLWNEHYTETYWHYYNQLKEKFYKMRQQPNLEATGENQGETLEVEKDNEITGQNQVDTFEVEKDNEMTGENQRDILEVKEDTVMAGAYQRETFRAKEAIEMYEHQTVTQSLESQQEINNRGKEYVEFSLAVKEESEGQKGMSSTSGGQQSISMDGGGDEDPPEERPITIPSSHETGEDVQESKKRKTNPKDALRMMGYSFEKEMTTGDVIQNSLSSKRTSFQGGHVTYKERNIKKSNKHLNLGKRPVHIKFDEDGNPLEAKPSKTLKKVKHFLQNLETTDSCEAVSEEHNHPLISGLENVLKSTQDSIISEESSSDEDCHRGNEQIDISIDDTEDDGSLTADNVCNSKNSKIDHEQEVLQAQCLSEEHERVHLIPFDNDKKPENIEEGSQMSKCHDNEHNMTINAAVEPDIKYQSILAKDGKKKKKKRMRKLMPLPPEIKADNELKKYWAQRYRLFSKFDEGIKMDKEGWFSVTPEKIAKHIAERCQCDVVLDAFCGVGGNAIQFAFTCERVIAVDIDPIKLEYARHNAEVYGVADRIEFILGDFLALAPTLKADVVFLSPPWGGPQYLEAEIFELAKTVSKNIALFVPRNADADQLVSLAGPGGKVEIEQNFLNNKLKTITAYYGELVLDVADKM</sequence>
<evidence type="ECO:0000256" key="19">
    <source>
        <dbReference type="ARBA" id="ARBA00057179"/>
    </source>
</evidence>